<dbReference type="PANTHER" id="PTHR43601:SF3">
    <property type="entry name" value="THIOREDOXIN, MITOCHONDRIAL"/>
    <property type="match status" value="1"/>
</dbReference>
<sequence>MKKLVFSLFFIAILLSATAQESGIRFFHGSWDEAVALAKKEKKKIFIDFFTEWCGPCLNMALTVFPLPEVGEVYNKNFVCLKIDAEKGEGRELAKKYGIHSYPSYIFVNPKTETLIHRSGGNKPAADFIADAEGALDPKLSSVYLTEKYKSGKYDSDFLIDYIHRQKVSGNRNVQKDFDKLIEMGGKLTDPKIWELYVECIGGYNNPYVKKVADHYDEFVRLFGKEAVDAKLTEATAYAPTAFTESLPEFEGKYYNLKMAELTGLFRQNKYDEAWDLVDRLAQDKNIDQAKFVKALSFYTRVNPDYNDNELTFEQLAKKVKYTKYVAYNMYDRDEAMPHYYYATALEYLIKRAQEEGKQIPAYIYETPQYGKEKYDMRHPLLKQKPKR</sequence>
<evidence type="ECO:0000256" key="2">
    <source>
        <dbReference type="SAM" id="SignalP"/>
    </source>
</evidence>
<accession>A0A412TNR5</accession>
<dbReference type="InterPro" id="IPR017937">
    <property type="entry name" value="Thioredoxin_CS"/>
</dbReference>
<dbReference type="EMBL" id="QRYC01000017">
    <property type="protein sequence ID" value="RGU55468.1"/>
    <property type="molecule type" value="Genomic_DNA"/>
</dbReference>
<dbReference type="Gene3D" id="3.40.30.10">
    <property type="entry name" value="Glutaredoxin"/>
    <property type="match status" value="1"/>
</dbReference>
<dbReference type="InterPro" id="IPR013766">
    <property type="entry name" value="Thioredoxin_domain"/>
</dbReference>
<evidence type="ECO:0000313" key="4">
    <source>
        <dbReference type="EMBL" id="RGU55468.1"/>
    </source>
</evidence>
<protein>
    <submittedName>
        <fullName evidence="4">DUF255 domain-containing protein</fullName>
    </submittedName>
</protein>
<dbReference type="InterPro" id="IPR036249">
    <property type="entry name" value="Thioredoxin-like_sf"/>
</dbReference>
<dbReference type="PROSITE" id="PS51352">
    <property type="entry name" value="THIOREDOXIN_2"/>
    <property type="match status" value="1"/>
</dbReference>
<dbReference type="SUPFAM" id="SSF52833">
    <property type="entry name" value="Thioredoxin-like"/>
    <property type="match status" value="1"/>
</dbReference>
<proteinExistence type="predicted"/>
<dbReference type="GO" id="GO:0045454">
    <property type="term" value="P:cell redox homeostasis"/>
    <property type="evidence" value="ECO:0007669"/>
    <property type="project" value="TreeGrafter"/>
</dbReference>
<gene>
    <name evidence="4" type="ORF">DWW57_12105</name>
</gene>
<dbReference type="RefSeq" id="WP_118160452.1">
    <property type="nucleotide sequence ID" value="NZ_QRYC01000017.1"/>
</dbReference>
<organism evidence="4 5">
    <name type="scientific">Odoribacter splanchnicus</name>
    <dbReference type="NCBI Taxonomy" id="28118"/>
    <lineage>
        <taxon>Bacteria</taxon>
        <taxon>Pseudomonadati</taxon>
        <taxon>Bacteroidota</taxon>
        <taxon>Bacteroidia</taxon>
        <taxon>Bacteroidales</taxon>
        <taxon>Odoribacteraceae</taxon>
        <taxon>Odoribacter</taxon>
    </lineage>
</organism>
<keyword evidence="2" id="KW-0732">Signal</keyword>
<evidence type="ECO:0000259" key="3">
    <source>
        <dbReference type="PROSITE" id="PS51352"/>
    </source>
</evidence>
<evidence type="ECO:0000256" key="1">
    <source>
        <dbReference type="ARBA" id="ARBA00023284"/>
    </source>
</evidence>
<dbReference type="PANTHER" id="PTHR43601">
    <property type="entry name" value="THIOREDOXIN, MITOCHONDRIAL"/>
    <property type="match status" value="1"/>
</dbReference>
<evidence type="ECO:0000313" key="5">
    <source>
        <dbReference type="Proteomes" id="UP000284243"/>
    </source>
</evidence>
<dbReference type="AlphaFoldDB" id="A0A412TNR5"/>
<feature type="signal peptide" evidence="2">
    <location>
        <begin position="1"/>
        <end position="19"/>
    </location>
</feature>
<feature type="chain" id="PRO_5019373736" evidence="2">
    <location>
        <begin position="20"/>
        <end position="388"/>
    </location>
</feature>
<dbReference type="PROSITE" id="PS00194">
    <property type="entry name" value="THIOREDOXIN_1"/>
    <property type="match status" value="1"/>
</dbReference>
<dbReference type="Proteomes" id="UP000284243">
    <property type="component" value="Unassembled WGS sequence"/>
</dbReference>
<feature type="domain" description="Thioredoxin" evidence="3">
    <location>
        <begin position="13"/>
        <end position="137"/>
    </location>
</feature>
<comment type="caution">
    <text evidence="4">The sequence shown here is derived from an EMBL/GenBank/DDBJ whole genome shotgun (WGS) entry which is preliminary data.</text>
</comment>
<name>A0A412TNR5_9BACT</name>
<dbReference type="Pfam" id="PF13899">
    <property type="entry name" value="Thioredoxin_7"/>
    <property type="match status" value="1"/>
</dbReference>
<reference evidence="4 5" key="1">
    <citation type="submission" date="2018-08" db="EMBL/GenBank/DDBJ databases">
        <title>A genome reference for cultivated species of the human gut microbiota.</title>
        <authorList>
            <person name="Zou Y."/>
            <person name="Xue W."/>
            <person name="Luo G."/>
        </authorList>
    </citation>
    <scope>NUCLEOTIDE SEQUENCE [LARGE SCALE GENOMIC DNA]</scope>
    <source>
        <strain evidence="4 5">AF16-14</strain>
    </source>
</reference>
<keyword evidence="1" id="KW-0676">Redox-active center</keyword>